<protein>
    <submittedName>
        <fullName evidence="1">Uncharacterized protein</fullName>
    </submittedName>
</protein>
<keyword evidence="1" id="KW-0614">Plasmid</keyword>
<accession>A0A4D6HTD7</accession>
<gene>
    <name evidence="1" type="ORF">DV706_18795</name>
</gene>
<sequence length="386" mass="42796">MEQSVEKIIQHGLELDPDQLDGTDVSPKQSVQEVLSSNDQNIVSFEYDAYTTVRVWRDPDDTSAWTNPELMLSLSIDGTAGFENEADIVEDRFDILLDIVADIVPVVKPEYCWGMLPHNHEHAVQYQPTERPIVEHIDSLSWISVFGPTLVADLGGRDRVLSTPAARVEELETGHILVVKTADFFDYNFDGDAIDQYLLEGTPLAEIEAEASTSDSQVSGETIAFDDPFRDFEPGDIGADVVVEKDAVGGEISNGDLHLRRVRVDENSHLRDVKTNEFARRLYGPDGQIGTLPSDITTDEEQFSPLALNGVPVEFVRLTVPDGENVITKCMALDVDVNKFEFLVRLSTSVLDNGYDQADIAATESLLDSIDSLEDQANIDQLIRQL</sequence>
<evidence type="ECO:0000313" key="1">
    <source>
        <dbReference type="EMBL" id="QCC56546.1"/>
    </source>
</evidence>
<dbReference type="KEGG" id="nbg:DV706_18795"/>
<dbReference type="AlphaFoldDB" id="A0A4D6HTD7"/>
<reference evidence="1 2" key="1">
    <citation type="journal article" date="2019" name="Nat. Commun.">
        <title>A new type of DNA phosphorothioation-based antiviral system in archaea.</title>
        <authorList>
            <person name="Xiong L."/>
            <person name="Liu S."/>
            <person name="Chen S."/>
            <person name="Xiao Y."/>
            <person name="Zhu B."/>
            <person name="Gao Y."/>
            <person name="Zhang Y."/>
            <person name="Chen B."/>
            <person name="Luo J."/>
            <person name="Deng Z."/>
            <person name="Chen X."/>
            <person name="Wang L."/>
            <person name="Chen S."/>
        </authorList>
    </citation>
    <scope>NUCLEOTIDE SEQUENCE [LARGE SCALE GENOMIC DNA]</scope>
    <source>
        <strain evidence="1 2">JCM 10635</strain>
        <plasmid evidence="1 2">unnamed1</plasmid>
    </source>
</reference>
<name>A0A4D6HTD7_9EURY</name>
<organism evidence="1 2">
    <name type="scientific">Natronorubrum bangense</name>
    <dbReference type="NCBI Taxonomy" id="61858"/>
    <lineage>
        <taxon>Archaea</taxon>
        <taxon>Methanobacteriati</taxon>
        <taxon>Methanobacteriota</taxon>
        <taxon>Stenosarchaea group</taxon>
        <taxon>Halobacteria</taxon>
        <taxon>Halobacteriales</taxon>
        <taxon>Natrialbaceae</taxon>
        <taxon>Natronorubrum</taxon>
    </lineage>
</organism>
<proteinExistence type="predicted"/>
<dbReference type="EMBL" id="CP031306">
    <property type="protein sequence ID" value="QCC56546.1"/>
    <property type="molecule type" value="Genomic_DNA"/>
</dbReference>
<dbReference type="Proteomes" id="UP000296822">
    <property type="component" value="Plasmid unnamed1"/>
</dbReference>
<geneLocation type="plasmid" evidence="1">
    <name>unnamed1</name>
</geneLocation>
<evidence type="ECO:0000313" key="2">
    <source>
        <dbReference type="Proteomes" id="UP000296822"/>
    </source>
</evidence>